<dbReference type="GO" id="GO:0006813">
    <property type="term" value="P:potassium ion transport"/>
    <property type="evidence" value="ECO:0007669"/>
    <property type="project" value="InterPro"/>
</dbReference>
<dbReference type="EMBL" id="LGRX02023638">
    <property type="protein sequence ID" value="KAK3254400.1"/>
    <property type="molecule type" value="Genomic_DNA"/>
</dbReference>
<feature type="transmembrane region" description="Helical" evidence="1">
    <location>
        <begin position="188"/>
        <end position="212"/>
    </location>
</feature>
<gene>
    <name evidence="3" type="ORF">CYMTET_36384</name>
</gene>
<evidence type="ECO:0000313" key="3">
    <source>
        <dbReference type="EMBL" id="KAK3254400.1"/>
    </source>
</evidence>
<accession>A0AAE0CIA2</accession>
<dbReference type="Gene3D" id="3.40.50.720">
    <property type="entry name" value="NAD(P)-binding Rossmann-like Domain"/>
    <property type="match status" value="1"/>
</dbReference>
<feature type="non-terminal residue" evidence="3">
    <location>
        <position position="428"/>
    </location>
</feature>
<evidence type="ECO:0000256" key="1">
    <source>
        <dbReference type="SAM" id="Phobius"/>
    </source>
</evidence>
<dbReference type="AlphaFoldDB" id="A0AAE0CIA2"/>
<proteinExistence type="predicted"/>
<protein>
    <recommendedName>
        <fullName evidence="2">RCK N-terminal domain-containing protein</fullName>
    </recommendedName>
</protein>
<comment type="caution">
    <text evidence="3">The sequence shown here is derived from an EMBL/GenBank/DDBJ whole genome shotgun (WGS) entry which is preliminary data.</text>
</comment>
<dbReference type="PANTHER" id="PTHR31563:SF10">
    <property type="entry name" value="ION CHANNEL POLLUX-RELATED"/>
    <property type="match status" value="1"/>
</dbReference>
<feature type="transmembrane region" description="Helical" evidence="1">
    <location>
        <begin position="233"/>
        <end position="254"/>
    </location>
</feature>
<dbReference type="SUPFAM" id="SSF81324">
    <property type="entry name" value="Voltage-gated potassium channels"/>
    <property type="match status" value="1"/>
</dbReference>
<evidence type="ECO:0000313" key="4">
    <source>
        <dbReference type="Proteomes" id="UP001190700"/>
    </source>
</evidence>
<keyword evidence="1" id="KW-1133">Transmembrane helix</keyword>
<dbReference type="Proteomes" id="UP001190700">
    <property type="component" value="Unassembled WGS sequence"/>
</dbReference>
<feature type="domain" description="RCK N-terminal" evidence="2">
    <location>
        <begin position="274"/>
        <end position="414"/>
    </location>
</feature>
<dbReference type="InterPro" id="IPR003148">
    <property type="entry name" value="RCK_N"/>
</dbReference>
<evidence type="ECO:0000259" key="2">
    <source>
        <dbReference type="PROSITE" id="PS51201"/>
    </source>
</evidence>
<reference evidence="3 4" key="1">
    <citation type="journal article" date="2015" name="Genome Biol. Evol.">
        <title>Comparative Genomics of a Bacterivorous Green Alga Reveals Evolutionary Causalities and Consequences of Phago-Mixotrophic Mode of Nutrition.</title>
        <authorList>
            <person name="Burns J.A."/>
            <person name="Paasch A."/>
            <person name="Narechania A."/>
            <person name="Kim E."/>
        </authorList>
    </citation>
    <scope>NUCLEOTIDE SEQUENCE [LARGE SCALE GENOMIC DNA]</scope>
    <source>
        <strain evidence="3 4">PLY_AMNH</strain>
    </source>
</reference>
<organism evidence="3 4">
    <name type="scientific">Cymbomonas tetramitiformis</name>
    <dbReference type="NCBI Taxonomy" id="36881"/>
    <lineage>
        <taxon>Eukaryota</taxon>
        <taxon>Viridiplantae</taxon>
        <taxon>Chlorophyta</taxon>
        <taxon>Pyramimonadophyceae</taxon>
        <taxon>Pyramimonadales</taxon>
        <taxon>Pyramimonadaceae</taxon>
        <taxon>Cymbomonas</taxon>
    </lineage>
</organism>
<name>A0AAE0CIA2_9CHLO</name>
<dbReference type="PROSITE" id="PS51201">
    <property type="entry name" value="RCK_N"/>
    <property type="match status" value="1"/>
</dbReference>
<sequence>MSAANRRLSTFHIVREKSRETTQLILSRGTARHYLWMLTALSVVIVLLFAKNRQLAADNAALELQLQTQFQRLKEFGANASLSSSCNASKGDSSEKCAMNEAEEDMRIPGDQGVSFWRVIAVVTASLLLLVPFTGPPLWDTFILPKFLFPEEQQEHLTYISKRGMYLVDFWFSTYPWMKGVFLLGGTVYLLVLGALAFWGVTNGSFLAALWVSWGFIADSGNHSGLEGASERLVGTFVTLGGMMVFALMLSLVAEHISEMVDTLKRGKSDVVEKDHTLILGWSDKLLPIVEQIALANDSEGGGVVVVLSARNKQEMEEAIGQAEFSFRGTKVVCRTGTPLLLADLNKVSVSAARAIIVLSEASNADMSDANTLRIMLSLRGVIDLDANIVAEISDVDNEAQVESGFVLGVCFVRVEVESGFVVGVRTV</sequence>
<keyword evidence="1" id="KW-0812">Transmembrane</keyword>
<keyword evidence="4" id="KW-1185">Reference proteome</keyword>
<dbReference type="InterPro" id="IPR044849">
    <property type="entry name" value="CASTOR/POLLUX/SYM8-like"/>
</dbReference>
<dbReference type="Pfam" id="PF22614">
    <property type="entry name" value="Slo-like_RCK"/>
    <property type="match status" value="1"/>
</dbReference>
<feature type="transmembrane region" description="Helical" evidence="1">
    <location>
        <begin position="116"/>
        <end position="135"/>
    </location>
</feature>
<keyword evidence="1" id="KW-0472">Membrane</keyword>
<dbReference type="PANTHER" id="PTHR31563">
    <property type="entry name" value="ION CHANNEL POLLUX-RELATED"/>
    <property type="match status" value="1"/>
</dbReference>
<feature type="transmembrane region" description="Helical" evidence="1">
    <location>
        <begin position="33"/>
        <end position="50"/>
    </location>
</feature>